<keyword evidence="4" id="KW-0547">Nucleotide-binding</keyword>
<dbReference type="CDD" id="cd18596">
    <property type="entry name" value="ABC_6TM_VMR1_D1_like"/>
    <property type="match status" value="1"/>
</dbReference>
<evidence type="ECO:0000256" key="1">
    <source>
        <dbReference type="ARBA" id="ARBA00004141"/>
    </source>
</evidence>
<dbReference type="InterPro" id="IPR036640">
    <property type="entry name" value="ABC1_TM_sf"/>
</dbReference>
<evidence type="ECO:0008006" key="13">
    <source>
        <dbReference type="Google" id="ProtNLM"/>
    </source>
</evidence>
<dbReference type="GO" id="GO:0016887">
    <property type="term" value="F:ATP hydrolysis activity"/>
    <property type="evidence" value="ECO:0007669"/>
    <property type="project" value="InterPro"/>
</dbReference>
<feature type="transmembrane region" description="Helical" evidence="8">
    <location>
        <begin position="1089"/>
        <end position="1107"/>
    </location>
</feature>
<feature type="transmembrane region" description="Helical" evidence="8">
    <location>
        <begin position="367"/>
        <end position="389"/>
    </location>
</feature>
<feature type="domain" description="ABC transporter" evidence="9">
    <location>
        <begin position="542"/>
        <end position="792"/>
    </location>
</feature>
<dbReference type="InterPro" id="IPR003439">
    <property type="entry name" value="ABC_transporter-like_ATP-bd"/>
</dbReference>
<feature type="transmembrane region" description="Helical" evidence="8">
    <location>
        <begin position="44"/>
        <end position="63"/>
    </location>
</feature>
<dbReference type="EMBL" id="JACAZE010000024">
    <property type="protein sequence ID" value="KAF7291603.1"/>
    <property type="molecule type" value="Genomic_DNA"/>
</dbReference>
<organism evidence="11 12">
    <name type="scientific">Mycena chlorophos</name>
    <name type="common">Agaric fungus</name>
    <name type="synonym">Agaricus chlorophos</name>
    <dbReference type="NCBI Taxonomy" id="658473"/>
    <lineage>
        <taxon>Eukaryota</taxon>
        <taxon>Fungi</taxon>
        <taxon>Dikarya</taxon>
        <taxon>Basidiomycota</taxon>
        <taxon>Agaricomycotina</taxon>
        <taxon>Agaricomycetes</taxon>
        <taxon>Agaricomycetidae</taxon>
        <taxon>Agaricales</taxon>
        <taxon>Marasmiineae</taxon>
        <taxon>Mycenaceae</taxon>
        <taxon>Mycena</taxon>
    </lineage>
</organism>
<dbReference type="Proteomes" id="UP000613580">
    <property type="component" value="Unassembled WGS sequence"/>
</dbReference>
<evidence type="ECO:0000256" key="4">
    <source>
        <dbReference type="ARBA" id="ARBA00022741"/>
    </source>
</evidence>
<evidence type="ECO:0000259" key="10">
    <source>
        <dbReference type="PROSITE" id="PS50929"/>
    </source>
</evidence>
<dbReference type="SUPFAM" id="SSF52540">
    <property type="entry name" value="P-loop containing nucleoside triphosphate hydrolases"/>
    <property type="match status" value="2"/>
</dbReference>
<evidence type="ECO:0000256" key="6">
    <source>
        <dbReference type="ARBA" id="ARBA00022989"/>
    </source>
</evidence>
<sequence length="1434" mass="158871">MPMDQTLLFPAYVAAAALVLGIGAKLRPKATKDPEPRISRDPYAWAQLVASASLVAFQSTVLSRHIGAGSTLDNNVVLIACFVAIAFRDLYPFATYTEVPQDADEGWLMWAKCAALMISGAFVPLFRQRLYTPVNPQDPMEKPTDEQTSSWFSSFTYLYLDTLIFRAFMQGGLKLDEIPVLADSDSNEYLMSQCLPILDPRSPTASKSLLIGIFKFYRWSYIIRIAQSFFMHTLQFANPVIMKGLLRSLETDQPTYRPWVWVMLLFAAPTARSLTMARYVYHSTRQRVQLEGILIQLLFRHSLRLRLTSSSKSEKADSKNFLGRMNNLVTTDVSKVSASNEFWINFVVFPLQIALGMWFLYSIVGWSALVGLAIIIVTLPIPYFLANLLRKYQTASRKKTDARVQAVTESVAVLRMIKSFALEEHTKQNIVEKRKEELKAVWTVRLLTFLNKTTNFIIPLLIMLGTFSTYTLVMKQKLTASIVFTALTVLDGILRPAIERAMENVPSVVQAKVSLDRIDEFLKTSELLDSVDEIPMEHSSKIGFQDATFSWSVNATDDEFKLRAGAAVVFNPGVINVIVGPTGSGKTAMLLALLGEMHVTPSSRHAWVNLPRHQGVAYAAQQPWIENATFKQNIVFDTRVPFDEDRYKKVLHACALLPDLEIFAAGDETEVCPLHPHPPAFAYSTQDWRKSLSGGQRARVSLARAIYSSAKVLLLDDVFSALDVHTAKWIVKHCFSSDLVKGRTVILVTHHISLIRPICGHVVAITSDGSISQGSVERIHVEEDPIVEEEQATAVSEESKDVSKSVDASRGKLIVAEKAKKGMVGWSSYALYFGNLSTHPALFMGLVIALLGLNEATSAFQAWWLGYWSRQYTDRPTEDVNAPYYLNIYSGSAFVAMVLYIASLALFASGALRAIRIVHEKLIAAIMGTTFRWLDTTPMSRVITRATQDTNKVDGNFTNLIVYSLEKTVGIVAKFVAVMIISPSFLLPGVLVTAISAAAGWVYLKAQMPLQREMVIVSRVVPEPDLTKPKWQSSARSPMIAHFSAAIAGLTSIRAYGAQSLFLKESAVRIDLFSRPAVSFWNLNRWITVRSDTFGAVYSAALGWYLLMGPASDQDAANVGFSLTMAMSMTGMILWWVRGINNLQLEANNLERIEEYIEIEQEPNPTPSAVPPAYWPASGQVIAENLSARYSLDGPEVLRNINFRIESGERIGIVGRTGSGKSSLTLALLRFIPTEGEIRYDTLPVNKINLDALRSNITVIPQVPELLAGTIRANLDPFGAHEDAALNEALRGAGLFSLRIDGETSGLTLDSVVDREGSNLSLGERQIVAMARAIVRRTPLVVLDEATSAIDFETDALIQRTLRTEFQGTTVISVAHRLQSVMDYDRVMVLDAGSIVEFGAPKELVAKEKGLLRAMVEESADRDVLLAMAGGKHH</sequence>
<keyword evidence="5" id="KW-0067">ATP-binding</keyword>
<dbReference type="OrthoDB" id="6500128at2759"/>
<evidence type="ECO:0000256" key="8">
    <source>
        <dbReference type="SAM" id="Phobius"/>
    </source>
</evidence>
<dbReference type="FunFam" id="3.40.50.300:FF:000838">
    <property type="entry name" value="ABC multidrug transporter (Eurofung)"/>
    <property type="match status" value="1"/>
</dbReference>
<dbReference type="GO" id="GO:0016020">
    <property type="term" value="C:membrane"/>
    <property type="evidence" value="ECO:0007669"/>
    <property type="project" value="UniProtKB-SubCell"/>
</dbReference>
<feature type="transmembrane region" description="Helical" evidence="8">
    <location>
        <begin position="975"/>
        <end position="1004"/>
    </location>
</feature>
<dbReference type="InterPro" id="IPR027417">
    <property type="entry name" value="P-loop_NTPase"/>
</dbReference>
<dbReference type="Pfam" id="PF00664">
    <property type="entry name" value="ABC_membrane"/>
    <property type="match status" value="2"/>
</dbReference>
<keyword evidence="2" id="KW-0813">Transport</keyword>
<feature type="domain" description="ABC transmembrane type-1" evidence="10">
    <location>
        <begin position="234"/>
        <end position="496"/>
    </location>
</feature>
<feature type="transmembrane region" description="Helical" evidence="8">
    <location>
        <begin position="342"/>
        <end position="361"/>
    </location>
</feature>
<comment type="subcellular location">
    <subcellularLocation>
        <location evidence="1">Membrane</location>
        <topology evidence="1">Multi-pass membrane protein</topology>
    </subcellularLocation>
</comment>
<dbReference type="GO" id="GO:0005524">
    <property type="term" value="F:ATP binding"/>
    <property type="evidence" value="ECO:0007669"/>
    <property type="project" value="UniProtKB-KW"/>
</dbReference>
<dbReference type="Gene3D" id="3.40.50.300">
    <property type="entry name" value="P-loop containing nucleotide triphosphate hydrolases"/>
    <property type="match status" value="2"/>
</dbReference>
<reference evidence="11" key="1">
    <citation type="submission" date="2020-05" db="EMBL/GenBank/DDBJ databases">
        <title>Mycena genomes resolve the evolution of fungal bioluminescence.</title>
        <authorList>
            <person name="Tsai I.J."/>
        </authorList>
    </citation>
    <scope>NUCLEOTIDE SEQUENCE</scope>
    <source>
        <strain evidence="11">110903Hualien_Pintung</strain>
    </source>
</reference>
<dbReference type="PANTHER" id="PTHR24223">
    <property type="entry name" value="ATP-BINDING CASSETTE SUB-FAMILY C"/>
    <property type="match status" value="1"/>
</dbReference>
<feature type="transmembrane region" description="Helical" evidence="8">
    <location>
        <begin position="75"/>
        <end position="94"/>
    </location>
</feature>
<dbReference type="SUPFAM" id="SSF90123">
    <property type="entry name" value="ABC transporter transmembrane region"/>
    <property type="match status" value="2"/>
</dbReference>
<gene>
    <name evidence="11" type="ORF">HMN09_01251400</name>
</gene>
<feature type="domain" description="ABC transporter" evidence="9">
    <location>
        <begin position="1181"/>
        <end position="1417"/>
    </location>
</feature>
<dbReference type="PROSITE" id="PS00211">
    <property type="entry name" value="ABC_TRANSPORTER_1"/>
    <property type="match status" value="1"/>
</dbReference>
<dbReference type="CDD" id="cd03250">
    <property type="entry name" value="ABCC_MRP_domain1"/>
    <property type="match status" value="1"/>
</dbReference>
<evidence type="ECO:0000256" key="5">
    <source>
        <dbReference type="ARBA" id="ARBA00022840"/>
    </source>
</evidence>
<feature type="transmembrane region" description="Helical" evidence="8">
    <location>
        <begin position="884"/>
        <end position="907"/>
    </location>
</feature>
<evidence type="ECO:0000313" key="12">
    <source>
        <dbReference type="Proteomes" id="UP000613580"/>
    </source>
</evidence>
<feature type="transmembrane region" description="Helical" evidence="8">
    <location>
        <begin position="455"/>
        <end position="472"/>
    </location>
</feature>
<dbReference type="InterPro" id="IPR017871">
    <property type="entry name" value="ABC_transporter-like_CS"/>
</dbReference>
<evidence type="ECO:0000259" key="9">
    <source>
        <dbReference type="PROSITE" id="PS50893"/>
    </source>
</evidence>
<feature type="domain" description="ABC transmembrane type-1" evidence="10">
    <location>
        <begin position="846"/>
        <end position="1145"/>
    </location>
</feature>
<dbReference type="SMART" id="SM00382">
    <property type="entry name" value="AAA"/>
    <property type="match status" value="2"/>
</dbReference>
<dbReference type="PROSITE" id="PS50893">
    <property type="entry name" value="ABC_TRANSPORTER_2"/>
    <property type="match status" value="2"/>
</dbReference>
<keyword evidence="3 8" id="KW-0812">Transmembrane</keyword>
<feature type="transmembrane region" description="Helical" evidence="8">
    <location>
        <begin position="106"/>
        <end position="126"/>
    </location>
</feature>
<dbReference type="Gene3D" id="1.20.1560.10">
    <property type="entry name" value="ABC transporter type 1, transmembrane domain"/>
    <property type="match status" value="2"/>
</dbReference>
<dbReference type="InterPro" id="IPR011527">
    <property type="entry name" value="ABC1_TM_dom"/>
</dbReference>
<protein>
    <recommendedName>
        <fullName evidence="13">P-loop containing nucleoside triphosphate hydrolase protein</fullName>
    </recommendedName>
</protein>
<accession>A0A8H6VVG5</accession>
<feature type="transmembrane region" description="Helical" evidence="8">
    <location>
        <begin position="841"/>
        <end position="864"/>
    </location>
</feature>
<evidence type="ECO:0000313" key="11">
    <source>
        <dbReference type="EMBL" id="KAF7291603.1"/>
    </source>
</evidence>
<feature type="transmembrane region" description="Helical" evidence="8">
    <location>
        <begin position="1119"/>
        <end position="1137"/>
    </location>
</feature>
<feature type="transmembrane region" description="Helical" evidence="8">
    <location>
        <begin position="7"/>
        <end position="24"/>
    </location>
</feature>
<dbReference type="Pfam" id="PF00005">
    <property type="entry name" value="ABC_tran"/>
    <property type="match status" value="2"/>
</dbReference>
<name>A0A8H6VVG5_MYCCL</name>
<evidence type="ECO:0000256" key="2">
    <source>
        <dbReference type="ARBA" id="ARBA00022448"/>
    </source>
</evidence>
<evidence type="ECO:0000256" key="3">
    <source>
        <dbReference type="ARBA" id="ARBA00022692"/>
    </source>
</evidence>
<keyword evidence="7 8" id="KW-0472">Membrane</keyword>
<proteinExistence type="predicted"/>
<dbReference type="CDD" id="cd18604">
    <property type="entry name" value="ABC_6TM_VMR1_D2_like"/>
    <property type="match status" value="1"/>
</dbReference>
<dbReference type="PROSITE" id="PS50929">
    <property type="entry name" value="ABC_TM1F"/>
    <property type="match status" value="2"/>
</dbReference>
<comment type="caution">
    <text evidence="11">The sequence shown here is derived from an EMBL/GenBank/DDBJ whole genome shotgun (WGS) entry which is preliminary data.</text>
</comment>
<dbReference type="CDD" id="cd03244">
    <property type="entry name" value="ABCC_MRP_domain2"/>
    <property type="match status" value="1"/>
</dbReference>
<dbReference type="InterPro" id="IPR003593">
    <property type="entry name" value="AAA+_ATPase"/>
</dbReference>
<dbReference type="PANTHER" id="PTHR24223:SF356">
    <property type="entry name" value="ATP-BINDING CASSETTE TRANSPORTER ABC4"/>
    <property type="match status" value="1"/>
</dbReference>
<dbReference type="GO" id="GO:0140359">
    <property type="term" value="F:ABC-type transporter activity"/>
    <property type="evidence" value="ECO:0007669"/>
    <property type="project" value="InterPro"/>
</dbReference>
<keyword evidence="12" id="KW-1185">Reference proteome</keyword>
<evidence type="ECO:0000256" key="7">
    <source>
        <dbReference type="ARBA" id="ARBA00023136"/>
    </source>
</evidence>
<keyword evidence="6 8" id="KW-1133">Transmembrane helix</keyword>
<dbReference type="InterPro" id="IPR050173">
    <property type="entry name" value="ABC_transporter_C-like"/>
</dbReference>